<dbReference type="GO" id="GO:0005886">
    <property type="term" value="C:plasma membrane"/>
    <property type="evidence" value="ECO:0007669"/>
    <property type="project" value="UniProtKB-SubCell"/>
</dbReference>
<dbReference type="PANTHER" id="PTHR21716">
    <property type="entry name" value="TRANSMEMBRANE PROTEIN"/>
    <property type="match status" value="1"/>
</dbReference>
<keyword evidence="4" id="KW-1003">Cell membrane</keyword>
<evidence type="ECO:0000256" key="6">
    <source>
        <dbReference type="ARBA" id="ARBA00022989"/>
    </source>
</evidence>
<evidence type="ECO:0000313" key="9">
    <source>
        <dbReference type="EMBL" id="MBB5022163.1"/>
    </source>
</evidence>
<evidence type="ECO:0000256" key="1">
    <source>
        <dbReference type="ARBA" id="ARBA00004651"/>
    </source>
</evidence>
<reference evidence="9 10" key="1">
    <citation type="submission" date="2020-08" db="EMBL/GenBank/DDBJ databases">
        <title>Genomic Encyclopedia of Type Strains, Phase IV (KMG-IV): sequencing the most valuable type-strain genomes for metagenomic binning, comparative biology and taxonomic classification.</title>
        <authorList>
            <person name="Goeker M."/>
        </authorList>
    </citation>
    <scope>NUCLEOTIDE SEQUENCE [LARGE SCALE GENOMIC DNA]</scope>
    <source>
        <strain evidence="9 10">DSM 22071</strain>
    </source>
</reference>
<comment type="subcellular location">
    <subcellularLocation>
        <location evidence="1">Cell membrane</location>
        <topology evidence="1">Multi-pass membrane protein</topology>
    </subcellularLocation>
</comment>
<dbReference type="AlphaFoldDB" id="A0A7W7Y4X4"/>
<dbReference type="PANTHER" id="PTHR21716:SF53">
    <property type="entry name" value="PERMEASE PERM-RELATED"/>
    <property type="match status" value="1"/>
</dbReference>
<sequence>MLRILHQWYEDHFSNPQVAILAISLIIGFSIVVFMGNILMPFFAALIFAYLLDGIVVKLERLHVPRTMAVVVVFLLFMTFLFFIIFAIVPMVTRQLTQLVRELPMMIHLGQAALARLPEIYPEFISESQIREFIATITSEVGRLSQKILSWSLASVTSFIAFLVYLILVPLMVFFFLKDRDALIEWFTHFLPEDRPLMNLVWSEVNIKIASYVRGKATEIIIVWAISYATFALMGLEFAMLLAMLVGVSVLIPYVGATVATIPIAFIAYIQWGFTSQFAYLMIAYAIIQFFDGNILVPLLFSEVVNLHPIAIVTSILVFGGLWGFWGIFFAIPLATLVHAIIKAWPTKQIIEEQENLQELQEDGNEQEV</sequence>
<dbReference type="RefSeq" id="WP_183732183.1">
    <property type="nucleotide sequence ID" value="NZ_JACHID010000008.1"/>
</dbReference>
<evidence type="ECO:0000256" key="8">
    <source>
        <dbReference type="SAM" id="Phobius"/>
    </source>
</evidence>
<keyword evidence="5 8" id="KW-0812">Transmembrane</keyword>
<feature type="transmembrane region" description="Helical" evidence="8">
    <location>
        <begin position="20"/>
        <end position="52"/>
    </location>
</feature>
<evidence type="ECO:0000256" key="4">
    <source>
        <dbReference type="ARBA" id="ARBA00022475"/>
    </source>
</evidence>
<protein>
    <submittedName>
        <fullName evidence="9">Putative permease</fullName>
    </submittedName>
</protein>
<name>A0A7W7Y4X4_9BACT</name>
<feature type="transmembrane region" description="Helical" evidence="8">
    <location>
        <begin position="279"/>
        <end position="301"/>
    </location>
</feature>
<keyword evidence="7 8" id="KW-0472">Membrane</keyword>
<proteinExistence type="inferred from homology"/>
<dbReference type="GO" id="GO:0055085">
    <property type="term" value="P:transmembrane transport"/>
    <property type="evidence" value="ECO:0007669"/>
    <property type="project" value="TreeGrafter"/>
</dbReference>
<evidence type="ECO:0000256" key="5">
    <source>
        <dbReference type="ARBA" id="ARBA00022692"/>
    </source>
</evidence>
<feature type="transmembrane region" description="Helical" evidence="8">
    <location>
        <begin position="64"/>
        <end position="89"/>
    </location>
</feature>
<comment type="caution">
    <text evidence="9">The sequence shown here is derived from an EMBL/GenBank/DDBJ whole genome shotgun (WGS) entry which is preliminary data.</text>
</comment>
<keyword evidence="10" id="KW-1185">Reference proteome</keyword>
<keyword evidence="3" id="KW-0813">Transport</keyword>
<evidence type="ECO:0000256" key="3">
    <source>
        <dbReference type="ARBA" id="ARBA00022448"/>
    </source>
</evidence>
<evidence type="ECO:0000313" key="10">
    <source>
        <dbReference type="Proteomes" id="UP000528322"/>
    </source>
</evidence>
<feature type="transmembrane region" description="Helical" evidence="8">
    <location>
        <begin position="148"/>
        <end position="177"/>
    </location>
</feature>
<organism evidence="9 10">
    <name type="scientific">Desulfurispira natronophila</name>
    <dbReference type="NCBI Taxonomy" id="682562"/>
    <lineage>
        <taxon>Bacteria</taxon>
        <taxon>Pseudomonadati</taxon>
        <taxon>Chrysiogenota</taxon>
        <taxon>Chrysiogenia</taxon>
        <taxon>Chrysiogenales</taxon>
        <taxon>Chrysiogenaceae</taxon>
        <taxon>Desulfurispira</taxon>
    </lineage>
</organism>
<gene>
    <name evidence="9" type="ORF">HNR37_001491</name>
</gene>
<evidence type="ECO:0000256" key="2">
    <source>
        <dbReference type="ARBA" id="ARBA00009773"/>
    </source>
</evidence>
<feature type="transmembrane region" description="Helical" evidence="8">
    <location>
        <begin position="307"/>
        <end position="338"/>
    </location>
</feature>
<accession>A0A7W7Y4X4</accession>
<feature type="transmembrane region" description="Helical" evidence="8">
    <location>
        <begin position="221"/>
        <end position="245"/>
    </location>
</feature>
<feature type="transmembrane region" description="Helical" evidence="8">
    <location>
        <begin position="251"/>
        <end position="272"/>
    </location>
</feature>
<comment type="similarity">
    <text evidence="2">Belongs to the autoinducer-2 exporter (AI-2E) (TC 2.A.86) family.</text>
</comment>
<dbReference type="EMBL" id="JACHID010000008">
    <property type="protein sequence ID" value="MBB5022163.1"/>
    <property type="molecule type" value="Genomic_DNA"/>
</dbReference>
<dbReference type="Proteomes" id="UP000528322">
    <property type="component" value="Unassembled WGS sequence"/>
</dbReference>
<dbReference type="Pfam" id="PF01594">
    <property type="entry name" value="AI-2E_transport"/>
    <property type="match status" value="1"/>
</dbReference>
<dbReference type="InterPro" id="IPR002549">
    <property type="entry name" value="AI-2E-like"/>
</dbReference>
<evidence type="ECO:0000256" key="7">
    <source>
        <dbReference type="ARBA" id="ARBA00023136"/>
    </source>
</evidence>
<keyword evidence="6 8" id="KW-1133">Transmembrane helix</keyword>